<evidence type="ECO:0000313" key="4">
    <source>
        <dbReference type="Proteomes" id="UP000247811"/>
    </source>
</evidence>
<feature type="transmembrane region" description="Helical" evidence="1">
    <location>
        <begin position="83"/>
        <end position="105"/>
    </location>
</feature>
<feature type="transmembrane region" description="Helical" evidence="1">
    <location>
        <begin position="42"/>
        <end position="62"/>
    </location>
</feature>
<keyword evidence="4" id="KW-1185">Reference proteome</keyword>
<evidence type="ECO:0000313" key="3">
    <source>
        <dbReference type="EMBL" id="PXW97978.1"/>
    </source>
</evidence>
<dbReference type="Proteomes" id="UP000247811">
    <property type="component" value="Unassembled WGS sequence"/>
</dbReference>
<name>A0A318H699_9BURK</name>
<keyword evidence="1" id="KW-1133">Transmembrane helix</keyword>
<reference evidence="3 4" key="1">
    <citation type="submission" date="2018-05" db="EMBL/GenBank/DDBJ databases">
        <title>Genomic Encyclopedia of Type Strains, Phase IV (KMG-IV): sequencing the most valuable type-strain genomes for metagenomic binning, comparative biology and taxonomic classification.</title>
        <authorList>
            <person name="Goeker M."/>
        </authorList>
    </citation>
    <scope>NUCLEOTIDE SEQUENCE [LARGE SCALE GENOMIC DNA]</scope>
    <source>
        <strain evidence="3 4">DSM 566</strain>
    </source>
</reference>
<feature type="transmembrane region" description="Helical" evidence="1">
    <location>
        <begin position="154"/>
        <end position="172"/>
    </location>
</feature>
<dbReference type="InterPro" id="IPR002656">
    <property type="entry name" value="Acyl_transf_3_dom"/>
</dbReference>
<keyword evidence="1" id="KW-0472">Membrane</keyword>
<feature type="domain" description="Acyltransferase 3" evidence="2">
    <location>
        <begin position="16"/>
        <end position="339"/>
    </location>
</feature>
<keyword evidence="1" id="KW-0812">Transmembrane</keyword>
<accession>A0A318H699</accession>
<evidence type="ECO:0000259" key="2">
    <source>
        <dbReference type="Pfam" id="PF01757"/>
    </source>
</evidence>
<organism evidence="3 4">
    <name type="scientific">Sphaerotilus hippei</name>
    <dbReference type="NCBI Taxonomy" id="744406"/>
    <lineage>
        <taxon>Bacteria</taxon>
        <taxon>Pseudomonadati</taxon>
        <taxon>Pseudomonadota</taxon>
        <taxon>Betaproteobacteria</taxon>
        <taxon>Burkholderiales</taxon>
        <taxon>Sphaerotilaceae</taxon>
        <taxon>Sphaerotilus</taxon>
    </lineage>
</organism>
<protein>
    <submittedName>
        <fullName evidence="3">Peptidoglycan/LPS O-acetylase OafA/YrhL</fullName>
    </submittedName>
</protein>
<dbReference type="PANTHER" id="PTHR23028">
    <property type="entry name" value="ACETYLTRANSFERASE"/>
    <property type="match status" value="1"/>
</dbReference>
<feature type="transmembrane region" description="Helical" evidence="1">
    <location>
        <begin position="20"/>
        <end position="36"/>
    </location>
</feature>
<dbReference type="GO" id="GO:0016747">
    <property type="term" value="F:acyltransferase activity, transferring groups other than amino-acyl groups"/>
    <property type="evidence" value="ECO:0007669"/>
    <property type="project" value="InterPro"/>
</dbReference>
<dbReference type="Pfam" id="PF01757">
    <property type="entry name" value="Acyl_transf_3"/>
    <property type="match status" value="1"/>
</dbReference>
<proteinExistence type="predicted"/>
<feature type="transmembrane region" description="Helical" evidence="1">
    <location>
        <begin position="239"/>
        <end position="254"/>
    </location>
</feature>
<dbReference type="EMBL" id="QJJS01000003">
    <property type="protein sequence ID" value="PXW97978.1"/>
    <property type="molecule type" value="Genomic_DNA"/>
</dbReference>
<gene>
    <name evidence="3" type="ORF">C7444_10369</name>
</gene>
<feature type="transmembrane region" description="Helical" evidence="1">
    <location>
        <begin position="322"/>
        <end position="342"/>
    </location>
</feature>
<feature type="transmembrane region" description="Helical" evidence="1">
    <location>
        <begin position="179"/>
        <end position="197"/>
    </location>
</feature>
<evidence type="ECO:0000256" key="1">
    <source>
        <dbReference type="SAM" id="Phobius"/>
    </source>
</evidence>
<dbReference type="PANTHER" id="PTHR23028:SF134">
    <property type="entry name" value="PUTATIVE (AFU_ORTHOLOGUE AFUA_4G08520)-RELATED"/>
    <property type="match status" value="1"/>
</dbReference>
<dbReference type="AlphaFoldDB" id="A0A318H699"/>
<feature type="transmembrane region" description="Helical" evidence="1">
    <location>
        <begin position="209"/>
        <end position="227"/>
    </location>
</feature>
<comment type="caution">
    <text evidence="3">The sequence shown here is derived from an EMBL/GenBank/DDBJ whole genome shotgun (WGS) entry which is preliminary data.</text>
</comment>
<sequence>MNERMASPPRSKQRYDFLDGIRGLAAIAVVVFHFSQLNGHHWIGAAWISVDLFFILSGLVICHSYDGKIRQGMGIGHFFIQRLIRLGPLYLCGLVLGMLAAVLYVNTRPGTINPVEMMNAAMLGMLLLPYFNSSFWPFGDTGISGEIFPLNGPAWSLFFELFVNVVFFLCMAHWKRLNLVAFTAATLALFIGCTLAIMEVNPGWGQANFIYGFPRVTAGFFMGVLICRHGRRLGTPPRGLALGLVGLMFLSFMTKSGAIALAVSLVVAPLAIWAASTLAIEQGPMRAACTRLGELSYPLYVVHFPVYRLMYEIPGVAGLGPVAQTAVTALGSVAVAAALIPLDRALRRRLTAWHDHLRTDPSGAATPSFG</sequence>
<dbReference type="InterPro" id="IPR050879">
    <property type="entry name" value="Acyltransferase_3"/>
</dbReference>